<keyword evidence="3" id="KW-0347">Helicase</keyword>
<evidence type="ECO:0000256" key="3">
    <source>
        <dbReference type="ARBA" id="ARBA00022806"/>
    </source>
</evidence>
<dbReference type="Gene3D" id="3.40.50.300">
    <property type="entry name" value="P-loop containing nucleotide triphosphate hydrolases"/>
    <property type="match status" value="1"/>
</dbReference>
<dbReference type="GO" id="GO:0004386">
    <property type="term" value="F:helicase activity"/>
    <property type="evidence" value="ECO:0007669"/>
    <property type="project" value="UniProtKB-KW"/>
</dbReference>
<dbReference type="Proteomes" id="UP000322699">
    <property type="component" value="Unassembled WGS sequence"/>
</dbReference>
<gene>
    <name evidence="9" type="primary">rapA_1</name>
    <name evidence="9" type="ORF">LF1_05880</name>
</gene>
<dbReference type="AlphaFoldDB" id="A0A5B1CF30"/>
<dbReference type="CDD" id="cd18011">
    <property type="entry name" value="DEXDc_RapA"/>
    <property type="match status" value="1"/>
</dbReference>
<dbReference type="PANTHER" id="PTHR45766:SF6">
    <property type="entry name" value="SWI_SNF-RELATED MATRIX-ASSOCIATED ACTIN-DEPENDENT REGULATOR OF CHROMATIN SUBFAMILY A-LIKE PROTEIN 1"/>
    <property type="match status" value="1"/>
</dbReference>
<dbReference type="InterPro" id="IPR049730">
    <property type="entry name" value="SNF2/RAD54-like_C"/>
</dbReference>
<keyword evidence="4" id="KW-0067">ATP-binding</keyword>
<keyword evidence="2 9" id="KW-0378">Hydrolase</keyword>
<name>A0A5B1CF30_9BACT</name>
<dbReference type="InterPro" id="IPR001650">
    <property type="entry name" value="Helicase_C-like"/>
</dbReference>
<dbReference type="SUPFAM" id="SSF52540">
    <property type="entry name" value="P-loop containing nucleoside triphosphate hydrolases"/>
    <property type="match status" value="2"/>
</dbReference>
<feature type="region of interest" description="Disordered" evidence="6">
    <location>
        <begin position="416"/>
        <end position="439"/>
    </location>
</feature>
<dbReference type="InterPro" id="IPR027417">
    <property type="entry name" value="P-loop_NTPase"/>
</dbReference>
<dbReference type="InterPro" id="IPR057342">
    <property type="entry name" value="DEXDc_RapA"/>
</dbReference>
<dbReference type="PROSITE" id="PS51194">
    <property type="entry name" value="HELICASE_CTER"/>
    <property type="match status" value="1"/>
</dbReference>
<comment type="caution">
    <text evidence="9">The sequence shown here is derived from an EMBL/GenBank/DDBJ whole genome shotgun (WGS) entry which is preliminary data.</text>
</comment>
<reference evidence="9 10" key="1">
    <citation type="submission" date="2019-08" db="EMBL/GenBank/DDBJ databases">
        <title>Deep-cultivation of Planctomycetes and their phenomic and genomic characterization uncovers novel biology.</title>
        <authorList>
            <person name="Wiegand S."/>
            <person name="Jogler M."/>
            <person name="Boedeker C."/>
            <person name="Pinto D."/>
            <person name="Vollmers J."/>
            <person name="Rivas-Marin E."/>
            <person name="Kohn T."/>
            <person name="Peeters S.H."/>
            <person name="Heuer A."/>
            <person name="Rast P."/>
            <person name="Oberbeckmann S."/>
            <person name="Bunk B."/>
            <person name="Jeske O."/>
            <person name="Meyerdierks A."/>
            <person name="Storesund J.E."/>
            <person name="Kallscheuer N."/>
            <person name="Luecker S."/>
            <person name="Lage O.M."/>
            <person name="Pohl T."/>
            <person name="Merkel B.J."/>
            <person name="Hornburger P."/>
            <person name="Mueller R.-W."/>
            <person name="Bruemmer F."/>
            <person name="Labrenz M."/>
            <person name="Spormann A.M."/>
            <person name="Op Den Camp H."/>
            <person name="Overmann J."/>
            <person name="Amann R."/>
            <person name="Jetten M.S.M."/>
            <person name="Mascher T."/>
            <person name="Medema M.H."/>
            <person name="Devos D.P."/>
            <person name="Kaster A.-K."/>
            <person name="Ovreas L."/>
            <person name="Rohde M."/>
            <person name="Galperin M.Y."/>
            <person name="Jogler C."/>
        </authorList>
    </citation>
    <scope>NUCLEOTIDE SEQUENCE [LARGE SCALE GENOMIC DNA]</scope>
    <source>
        <strain evidence="9 10">LF1</strain>
    </source>
</reference>
<keyword evidence="1" id="KW-0547">Nucleotide-binding</keyword>
<dbReference type="OrthoDB" id="9814088at2"/>
<dbReference type="PANTHER" id="PTHR45766">
    <property type="entry name" value="DNA ANNEALING HELICASE AND ENDONUCLEASE ZRANB3 FAMILY MEMBER"/>
    <property type="match status" value="1"/>
</dbReference>
<evidence type="ECO:0000259" key="8">
    <source>
        <dbReference type="PROSITE" id="PS51194"/>
    </source>
</evidence>
<dbReference type="EMBL" id="VRLW01000001">
    <property type="protein sequence ID" value="KAA1258073.1"/>
    <property type="molecule type" value="Genomic_DNA"/>
</dbReference>
<dbReference type="InterPro" id="IPR038718">
    <property type="entry name" value="SNF2-like_sf"/>
</dbReference>
<dbReference type="SMART" id="SM00490">
    <property type="entry name" value="HELICc"/>
    <property type="match status" value="1"/>
</dbReference>
<evidence type="ECO:0000313" key="9">
    <source>
        <dbReference type="EMBL" id="KAA1258073.1"/>
    </source>
</evidence>
<dbReference type="SMART" id="SM00487">
    <property type="entry name" value="DEXDc"/>
    <property type="match status" value="1"/>
</dbReference>
<dbReference type="PROSITE" id="PS51192">
    <property type="entry name" value="HELICASE_ATP_BIND_1"/>
    <property type="match status" value="1"/>
</dbReference>
<dbReference type="Gene3D" id="3.40.50.10810">
    <property type="entry name" value="Tandem AAA-ATPase domain"/>
    <property type="match status" value="1"/>
</dbReference>
<organism evidence="9 10">
    <name type="scientific">Rubripirellula obstinata</name>
    <dbReference type="NCBI Taxonomy" id="406547"/>
    <lineage>
        <taxon>Bacteria</taxon>
        <taxon>Pseudomonadati</taxon>
        <taxon>Planctomycetota</taxon>
        <taxon>Planctomycetia</taxon>
        <taxon>Pirellulales</taxon>
        <taxon>Pirellulaceae</taxon>
        <taxon>Rubripirellula</taxon>
    </lineage>
</organism>
<feature type="coiled-coil region" evidence="5">
    <location>
        <begin position="740"/>
        <end position="774"/>
    </location>
</feature>
<dbReference type="RefSeq" id="WP_068263566.1">
    <property type="nucleotide sequence ID" value="NZ_LWSK01000049.1"/>
</dbReference>
<sequence length="1139" mass="128837">MTTTIETLQPGQIARIRQRTYLVEQIVKPKRVADSTLVKLSCVDDDNQGAPLEVLWEKELDPQVLTSEAWETIAAKGFDESKLFAAYLNTLKWNCVTSTDPKLFQSPFRAGIRLDAYQLEPLRKALLLPRVNLFIADDVGLGKTIEAGLIARELLLRKKVREIFVSCPPSMLLQWKEELESRFGLTFEILDKEYMKRVRRERGFSVNPWSTHTRFLISHRLLIDEAYAGPLRDHLGTFRSGSLFILDEAHHAAPSSGQKYAIDSQITRSVRDLAPRFEHRLFLSATPHNGHSNSFSALLEILDPQRFCRGVPVSAKHRDETIVRRIKEDIREIQGGFPKRRVVQVTIDGLSEDAPELKLSRLLNEYRQTREERLSSETKRKQAASGLLITGLQQRLLSSIEAFAKTLKVHRKTVKRQWEKQYKPDAQASDTGQLELAAEPPQSYRVKSLAGASGLYRADLLSGSVDSDDERASLTEEEMASEVASQVEAVSASTMGPTDDASSKGLFAREQQLLEEMTDVAEQARGKTDARTEKLIEWIRDNMCPDLGKKDAQWNDTRVLIFTEYDDTKRYLVSRLEAAIAGSDRADARINIFHGPTPPPKREEIKQAFNTDPKKHPVRILIATDAAREGLNLQAHCSNLFHFDVPWNPSRMEQRNGRIDRKLQAKDEVFCHYFVYKQRPEDRILQVLVRKTETIRKELGSLSQVIDAKLTKSMSLGIRHGSIDDMEAEIDSTDIEDNRRAAIEDELEASRMRQTELREQIDRLRTLLEKSRKSIGLSDEHFQSAISCSLALLGTETLTQYQPEAQASESKTEAQARGQGAESLAGASGLYVPGNVTAYQFPAIDERSGADPTWAETMDTLRVPRKRDQKLWEWRRSSPIRPVIFEDPGVVGDDLVHLHLEQRVVQRLLGRFTAQGFVHHDLSRACFAQATDSIPRVVLLGRLALYGEGAARLHEELIPVTARWSDPAIRRGPLSPYAKDAEAKTMGLLDDSLLGAGGIKLTPEVVEQLQQSAAGDIHELLPHLETRGEEYAADAERKLAARGTAEAKAMREILETQRKHISDTIKRISKLDPNQMRFDFGEIDDELLQLDANKRYWAKRLEELRDELKTEPDRIASIYDVQAKRIEPVGLVYLWPVTG</sequence>
<evidence type="ECO:0000259" key="7">
    <source>
        <dbReference type="PROSITE" id="PS51192"/>
    </source>
</evidence>
<keyword evidence="10" id="KW-1185">Reference proteome</keyword>
<protein>
    <submittedName>
        <fullName evidence="9">RNA polymerase-associated protein RapA</fullName>
        <ecNumber evidence="9">3.6.4.-</ecNumber>
    </submittedName>
</protein>
<feature type="domain" description="Helicase ATP-binding" evidence="7">
    <location>
        <begin position="124"/>
        <end position="305"/>
    </location>
</feature>
<dbReference type="CDD" id="cd18793">
    <property type="entry name" value="SF2_C_SNF"/>
    <property type="match status" value="1"/>
</dbReference>
<accession>A0A5B1CF30</accession>
<dbReference type="GO" id="GO:0005524">
    <property type="term" value="F:ATP binding"/>
    <property type="evidence" value="ECO:0007669"/>
    <property type="project" value="UniProtKB-KW"/>
</dbReference>
<evidence type="ECO:0000256" key="6">
    <source>
        <dbReference type="SAM" id="MobiDB-lite"/>
    </source>
</evidence>
<evidence type="ECO:0000256" key="2">
    <source>
        <dbReference type="ARBA" id="ARBA00022801"/>
    </source>
</evidence>
<evidence type="ECO:0000256" key="1">
    <source>
        <dbReference type="ARBA" id="ARBA00022741"/>
    </source>
</evidence>
<dbReference type="InterPro" id="IPR000330">
    <property type="entry name" value="SNF2_N"/>
</dbReference>
<dbReference type="EC" id="3.6.4.-" evidence="9"/>
<evidence type="ECO:0000256" key="5">
    <source>
        <dbReference type="SAM" id="Coils"/>
    </source>
</evidence>
<evidence type="ECO:0000313" key="10">
    <source>
        <dbReference type="Proteomes" id="UP000322699"/>
    </source>
</evidence>
<dbReference type="NCBIfam" id="NF038317">
    <property type="entry name" value="DISARM_DrmD"/>
    <property type="match status" value="1"/>
</dbReference>
<dbReference type="Pfam" id="PF00271">
    <property type="entry name" value="Helicase_C"/>
    <property type="match status" value="1"/>
</dbReference>
<dbReference type="GO" id="GO:0016787">
    <property type="term" value="F:hydrolase activity"/>
    <property type="evidence" value="ECO:0007669"/>
    <property type="project" value="UniProtKB-KW"/>
</dbReference>
<dbReference type="Pfam" id="PF00176">
    <property type="entry name" value="SNF2-rel_dom"/>
    <property type="match status" value="1"/>
</dbReference>
<evidence type="ECO:0000256" key="4">
    <source>
        <dbReference type="ARBA" id="ARBA00022840"/>
    </source>
</evidence>
<feature type="domain" description="Helicase C-terminal" evidence="8">
    <location>
        <begin position="531"/>
        <end position="714"/>
    </location>
</feature>
<dbReference type="InterPro" id="IPR014001">
    <property type="entry name" value="Helicase_ATP-bd"/>
</dbReference>
<keyword evidence="5" id="KW-0175">Coiled coil</keyword>
<proteinExistence type="predicted"/>